<organism evidence="2 3">
    <name type="scientific">Bursaphelenchus okinawaensis</name>
    <dbReference type="NCBI Taxonomy" id="465554"/>
    <lineage>
        <taxon>Eukaryota</taxon>
        <taxon>Metazoa</taxon>
        <taxon>Ecdysozoa</taxon>
        <taxon>Nematoda</taxon>
        <taxon>Chromadorea</taxon>
        <taxon>Rhabditida</taxon>
        <taxon>Tylenchina</taxon>
        <taxon>Tylenchomorpha</taxon>
        <taxon>Aphelenchoidea</taxon>
        <taxon>Aphelenchoididae</taxon>
        <taxon>Bursaphelenchus</taxon>
    </lineage>
</organism>
<reference evidence="2" key="1">
    <citation type="submission" date="2020-09" db="EMBL/GenBank/DDBJ databases">
        <authorList>
            <person name="Kikuchi T."/>
        </authorList>
    </citation>
    <scope>NUCLEOTIDE SEQUENCE</scope>
    <source>
        <strain evidence="2">SH1</strain>
    </source>
</reference>
<dbReference type="Proteomes" id="UP000614601">
    <property type="component" value="Unassembled WGS sequence"/>
</dbReference>
<sequence length="86" mass="9711">MEATGTEIRRTIARKESGGELVQLPRLNKDDLCPAVPPPHHLITTNDKRSRDLYCYNENFKTNTDRCQRSQSTDASVLHGKVQVST</sequence>
<feature type="region of interest" description="Disordered" evidence="1">
    <location>
        <begin position="67"/>
        <end position="86"/>
    </location>
</feature>
<dbReference type="AlphaFoldDB" id="A0A811LM11"/>
<name>A0A811LM11_9BILA</name>
<evidence type="ECO:0000313" key="2">
    <source>
        <dbReference type="EMBL" id="CAD5229139.1"/>
    </source>
</evidence>
<accession>A0A811LM11</accession>
<gene>
    <name evidence="2" type="ORF">BOKJ2_LOCUS13198</name>
</gene>
<evidence type="ECO:0000256" key="1">
    <source>
        <dbReference type="SAM" id="MobiDB-lite"/>
    </source>
</evidence>
<evidence type="ECO:0000313" key="3">
    <source>
        <dbReference type="Proteomes" id="UP000614601"/>
    </source>
</evidence>
<dbReference type="EMBL" id="CAJFCW020000006">
    <property type="protein sequence ID" value="CAG9125876.1"/>
    <property type="molecule type" value="Genomic_DNA"/>
</dbReference>
<dbReference type="EMBL" id="CAJFDH010000006">
    <property type="protein sequence ID" value="CAD5229139.1"/>
    <property type="molecule type" value="Genomic_DNA"/>
</dbReference>
<comment type="caution">
    <text evidence="2">The sequence shown here is derived from an EMBL/GenBank/DDBJ whole genome shotgun (WGS) entry which is preliminary data.</text>
</comment>
<dbReference type="Proteomes" id="UP000783686">
    <property type="component" value="Unassembled WGS sequence"/>
</dbReference>
<proteinExistence type="predicted"/>
<keyword evidence="3" id="KW-1185">Reference proteome</keyword>
<protein>
    <submittedName>
        <fullName evidence="2">Uncharacterized protein</fullName>
    </submittedName>
</protein>